<name>A0A6B8RJJ0_9BACL</name>
<dbReference type="KEGG" id="ppsc:EHS13_12945"/>
<dbReference type="EMBL" id="CP034235">
    <property type="protein sequence ID" value="QGQ95723.1"/>
    <property type="molecule type" value="Genomic_DNA"/>
</dbReference>
<dbReference type="AlphaFoldDB" id="A0A6B8RJJ0"/>
<organism evidence="1 2">
    <name type="scientific">Paenibacillus psychroresistens</name>
    <dbReference type="NCBI Taxonomy" id="1778678"/>
    <lineage>
        <taxon>Bacteria</taxon>
        <taxon>Bacillati</taxon>
        <taxon>Bacillota</taxon>
        <taxon>Bacilli</taxon>
        <taxon>Bacillales</taxon>
        <taxon>Paenibacillaceae</taxon>
        <taxon>Paenibacillus</taxon>
    </lineage>
</organism>
<dbReference type="RefSeq" id="WP_155700760.1">
    <property type="nucleotide sequence ID" value="NZ_CP034235.1"/>
</dbReference>
<protein>
    <submittedName>
        <fullName evidence="1">Sporulation protein YqfC</fullName>
    </submittedName>
</protein>
<dbReference type="Proteomes" id="UP000426246">
    <property type="component" value="Chromosome"/>
</dbReference>
<dbReference type="NCBIfam" id="TIGR02856">
    <property type="entry name" value="spore_yqfC"/>
    <property type="match status" value="1"/>
</dbReference>
<reference evidence="2" key="1">
    <citation type="submission" date="2018-11" db="EMBL/GenBank/DDBJ databases">
        <title>Complete genome sequence of Paenibacillus sp. ML311-T8.</title>
        <authorList>
            <person name="Nam Y.-D."/>
            <person name="Kang J."/>
            <person name="Chung W.-H."/>
            <person name="Park Y.S."/>
        </authorList>
    </citation>
    <scope>NUCLEOTIDE SEQUENCE [LARGE SCALE GENOMIC DNA]</scope>
    <source>
        <strain evidence="2">ML311-T8</strain>
    </source>
</reference>
<sequence length="96" mass="11044">MRHLKKKLNEWTSQVIDLPPDVTLDLPRMTMIGNQILMIENHRGLLHFSSEHLKLAIHNGVLELQGSEFIIRAISTAEISIEGRIDELKYLMNGNR</sequence>
<accession>A0A6B8RJJ0</accession>
<keyword evidence="2" id="KW-1185">Reference proteome</keyword>
<dbReference type="InterPro" id="IPR022477">
    <property type="entry name" value="Spore_YqfC"/>
</dbReference>
<dbReference type="Pfam" id="PF07873">
    <property type="entry name" value="YabP"/>
    <property type="match status" value="1"/>
</dbReference>
<dbReference type="InterPro" id="IPR022476">
    <property type="entry name" value="Spore_YabP/YqfC"/>
</dbReference>
<dbReference type="OrthoDB" id="2989236at2"/>
<proteinExistence type="predicted"/>
<gene>
    <name evidence="1" type="primary">yqfC</name>
    <name evidence="1" type="ORF">EHS13_12945</name>
</gene>
<evidence type="ECO:0000313" key="1">
    <source>
        <dbReference type="EMBL" id="QGQ95723.1"/>
    </source>
</evidence>
<evidence type="ECO:0000313" key="2">
    <source>
        <dbReference type="Proteomes" id="UP000426246"/>
    </source>
</evidence>